<keyword evidence="3" id="KW-1185">Reference proteome</keyword>
<proteinExistence type="predicted"/>
<protein>
    <recommendedName>
        <fullName evidence="4">DUF5666 domain-containing protein</fullName>
    </recommendedName>
</protein>
<dbReference type="EMBL" id="JAGGLG010000015">
    <property type="protein sequence ID" value="MBP2018638.1"/>
    <property type="molecule type" value="Genomic_DNA"/>
</dbReference>
<feature type="signal peptide" evidence="1">
    <location>
        <begin position="1"/>
        <end position="22"/>
    </location>
</feature>
<name>A0ABS4JSY2_9FIRM</name>
<gene>
    <name evidence="2" type="ORF">J2Z79_002053</name>
</gene>
<evidence type="ECO:0000313" key="3">
    <source>
        <dbReference type="Proteomes" id="UP001519289"/>
    </source>
</evidence>
<organism evidence="2 3">
    <name type="scientific">Symbiobacterium terraclitae</name>
    <dbReference type="NCBI Taxonomy" id="557451"/>
    <lineage>
        <taxon>Bacteria</taxon>
        <taxon>Bacillati</taxon>
        <taxon>Bacillota</taxon>
        <taxon>Clostridia</taxon>
        <taxon>Eubacteriales</taxon>
        <taxon>Symbiobacteriaceae</taxon>
        <taxon>Symbiobacterium</taxon>
    </lineage>
</organism>
<sequence length="223" mass="22931">MVGRIVSGLVVAALILTVGCTAADGDVTGYGPPGPAGDAFTAVAAPGGSSADPGPDLTADQHAVVIEGSDPGFASGRVVEITDGAIALESAAGVRVVRFAPDSKVWKEFHVSPEAIELGDWVDARGTPQPDGSLLARSEWVFVNIGRLEGTLEEVSCDGAVVEAIRGRRTIEFSTAVEVIRVPGLSPVEEGLSALRPGAAVGMVGLVLPDDGFRATRIWVYEN</sequence>
<dbReference type="PROSITE" id="PS51257">
    <property type="entry name" value="PROKAR_LIPOPROTEIN"/>
    <property type="match status" value="1"/>
</dbReference>
<evidence type="ECO:0000256" key="1">
    <source>
        <dbReference type="SAM" id="SignalP"/>
    </source>
</evidence>
<evidence type="ECO:0008006" key="4">
    <source>
        <dbReference type="Google" id="ProtNLM"/>
    </source>
</evidence>
<dbReference type="Proteomes" id="UP001519289">
    <property type="component" value="Unassembled WGS sequence"/>
</dbReference>
<reference evidence="2 3" key="1">
    <citation type="submission" date="2021-03" db="EMBL/GenBank/DDBJ databases">
        <title>Genomic Encyclopedia of Type Strains, Phase IV (KMG-IV): sequencing the most valuable type-strain genomes for metagenomic binning, comparative biology and taxonomic classification.</title>
        <authorList>
            <person name="Goeker M."/>
        </authorList>
    </citation>
    <scope>NUCLEOTIDE SEQUENCE [LARGE SCALE GENOMIC DNA]</scope>
    <source>
        <strain evidence="2 3">DSM 27138</strain>
    </source>
</reference>
<keyword evidence="1" id="KW-0732">Signal</keyword>
<evidence type="ECO:0000313" key="2">
    <source>
        <dbReference type="EMBL" id="MBP2018638.1"/>
    </source>
</evidence>
<accession>A0ABS4JSY2</accession>
<dbReference type="RefSeq" id="WP_209466764.1">
    <property type="nucleotide sequence ID" value="NZ_JAGGLG010000015.1"/>
</dbReference>
<comment type="caution">
    <text evidence="2">The sequence shown here is derived from an EMBL/GenBank/DDBJ whole genome shotgun (WGS) entry which is preliminary data.</text>
</comment>
<feature type="chain" id="PRO_5046581795" description="DUF5666 domain-containing protein" evidence="1">
    <location>
        <begin position="23"/>
        <end position="223"/>
    </location>
</feature>